<dbReference type="AlphaFoldDB" id="A0AA96LFF7"/>
<reference evidence="4 5" key="1">
    <citation type="submission" date="2022-02" db="EMBL/GenBank/DDBJ databases">
        <title>Paenibacillus sp. MBLB1776 Whole Genome Shotgun Sequencing.</title>
        <authorList>
            <person name="Hwang C.Y."/>
            <person name="Cho E.-S."/>
            <person name="Seo M.-J."/>
        </authorList>
    </citation>
    <scope>NUCLEOTIDE SEQUENCE [LARGE SCALE GENOMIC DNA]</scope>
    <source>
        <strain evidence="4 5">MBLB1776</strain>
    </source>
</reference>
<organism evidence="4 5">
    <name type="scientific">Paenibacillus aurantius</name>
    <dbReference type="NCBI Taxonomy" id="2918900"/>
    <lineage>
        <taxon>Bacteria</taxon>
        <taxon>Bacillati</taxon>
        <taxon>Bacillota</taxon>
        <taxon>Bacilli</taxon>
        <taxon>Bacillales</taxon>
        <taxon>Paenibacillaceae</taxon>
        <taxon>Paenibacillus</taxon>
    </lineage>
</organism>
<evidence type="ECO:0000313" key="4">
    <source>
        <dbReference type="EMBL" id="WNQ11120.1"/>
    </source>
</evidence>
<evidence type="ECO:0000256" key="1">
    <source>
        <dbReference type="ARBA" id="ARBA00022679"/>
    </source>
</evidence>
<dbReference type="CDD" id="cd04301">
    <property type="entry name" value="NAT_SF"/>
    <property type="match status" value="1"/>
</dbReference>
<dbReference type="SUPFAM" id="SSF55729">
    <property type="entry name" value="Acyl-CoA N-acyltransferases (Nat)"/>
    <property type="match status" value="1"/>
</dbReference>
<gene>
    <name evidence="4" type="ORF">MJA45_26565</name>
</gene>
<dbReference type="Pfam" id="PF00583">
    <property type="entry name" value="Acetyltransf_1"/>
    <property type="match status" value="1"/>
</dbReference>
<dbReference type="RefSeq" id="WP_315604896.1">
    <property type="nucleotide sequence ID" value="NZ_CP130318.1"/>
</dbReference>
<accession>A0AA96LFF7</accession>
<keyword evidence="1" id="KW-0808">Transferase</keyword>
<protein>
    <submittedName>
        <fullName evidence="4">GNAT family N-acetyltransferase</fullName>
    </submittedName>
</protein>
<dbReference type="InterPro" id="IPR016181">
    <property type="entry name" value="Acyl_CoA_acyltransferase"/>
</dbReference>
<name>A0AA96LFF7_9BACL</name>
<evidence type="ECO:0000256" key="2">
    <source>
        <dbReference type="ARBA" id="ARBA00023315"/>
    </source>
</evidence>
<dbReference type="InterPro" id="IPR000182">
    <property type="entry name" value="GNAT_dom"/>
</dbReference>
<dbReference type="Gene3D" id="3.40.630.30">
    <property type="match status" value="1"/>
</dbReference>
<sequence>MRRNPGQEEREGWNLPDVVVRKAQAVDLVPLGGLMREYITDFYGCPEPPEERLEELMRLLLDGKQGIQWVAEEDGLLSGFATLYFTYSTLRARPAVILNDLYVVEKSRGTGAAAALFEACTAYARENGYAAMSWETAPDNERAQRFYAKMGGTRGDWLSYSIEL</sequence>
<dbReference type="KEGG" id="paun:MJA45_26565"/>
<dbReference type="Proteomes" id="UP001305702">
    <property type="component" value="Chromosome"/>
</dbReference>
<dbReference type="InterPro" id="IPR050832">
    <property type="entry name" value="Bact_Acetyltransf"/>
</dbReference>
<dbReference type="EMBL" id="CP130318">
    <property type="protein sequence ID" value="WNQ11120.1"/>
    <property type="molecule type" value="Genomic_DNA"/>
</dbReference>
<keyword evidence="5" id="KW-1185">Reference proteome</keyword>
<keyword evidence="2" id="KW-0012">Acyltransferase</keyword>
<dbReference type="GO" id="GO:0016747">
    <property type="term" value="F:acyltransferase activity, transferring groups other than amino-acyl groups"/>
    <property type="evidence" value="ECO:0007669"/>
    <property type="project" value="InterPro"/>
</dbReference>
<dbReference type="PROSITE" id="PS51186">
    <property type="entry name" value="GNAT"/>
    <property type="match status" value="1"/>
</dbReference>
<evidence type="ECO:0000259" key="3">
    <source>
        <dbReference type="PROSITE" id="PS51186"/>
    </source>
</evidence>
<dbReference type="PANTHER" id="PTHR43877">
    <property type="entry name" value="AMINOALKYLPHOSPHONATE N-ACETYLTRANSFERASE-RELATED-RELATED"/>
    <property type="match status" value="1"/>
</dbReference>
<feature type="domain" description="N-acetyltransferase" evidence="3">
    <location>
        <begin position="18"/>
        <end position="164"/>
    </location>
</feature>
<evidence type="ECO:0000313" key="5">
    <source>
        <dbReference type="Proteomes" id="UP001305702"/>
    </source>
</evidence>
<proteinExistence type="predicted"/>